<proteinExistence type="predicted"/>
<evidence type="ECO:0000313" key="2">
    <source>
        <dbReference type="WBParaSite" id="L893_g32369.t1"/>
    </source>
</evidence>
<keyword evidence="1" id="KW-1185">Reference proteome</keyword>
<evidence type="ECO:0000313" key="1">
    <source>
        <dbReference type="Proteomes" id="UP000095287"/>
    </source>
</evidence>
<protein>
    <submittedName>
        <fullName evidence="2">Uncharacterized protein</fullName>
    </submittedName>
</protein>
<sequence>MPIQIHVSRAKPNSAQRELNYRLDKLWLRAPGEMMIMSFKRLRSLCKPATLARVERREIQDAGEGESTFMGQTYPCVSDKLSTNINENYTSR</sequence>
<dbReference type="Proteomes" id="UP000095287">
    <property type="component" value="Unplaced"/>
</dbReference>
<dbReference type="WBParaSite" id="L893_g32369.t1">
    <property type="protein sequence ID" value="L893_g32369.t1"/>
    <property type="gene ID" value="L893_g32369"/>
</dbReference>
<reference evidence="2" key="1">
    <citation type="submission" date="2016-11" db="UniProtKB">
        <authorList>
            <consortium name="WormBaseParasite"/>
        </authorList>
    </citation>
    <scope>IDENTIFICATION</scope>
</reference>
<dbReference type="AlphaFoldDB" id="A0A1I8A428"/>
<name>A0A1I8A428_9BILA</name>
<organism evidence="1 2">
    <name type="scientific">Steinernema glaseri</name>
    <dbReference type="NCBI Taxonomy" id="37863"/>
    <lineage>
        <taxon>Eukaryota</taxon>
        <taxon>Metazoa</taxon>
        <taxon>Ecdysozoa</taxon>
        <taxon>Nematoda</taxon>
        <taxon>Chromadorea</taxon>
        <taxon>Rhabditida</taxon>
        <taxon>Tylenchina</taxon>
        <taxon>Panagrolaimomorpha</taxon>
        <taxon>Strongyloidoidea</taxon>
        <taxon>Steinernematidae</taxon>
        <taxon>Steinernema</taxon>
    </lineage>
</organism>
<accession>A0A1I8A428</accession>